<dbReference type="EC" id="1.11.1.29" evidence="10"/>
<dbReference type="PIRSF" id="PIRSF000239">
    <property type="entry name" value="AHPC"/>
    <property type="match status" value="1"/>
</dbReference>
<dbReference type="KEGG" id="thao:NI17_012075"/>
<evidence type="ECO:0000256" key="3">
    <source>
        <dbReference type="ARBA" id="ARBA00023002"/>
    </source>
</evidence>
<organism evidence="15 16">
    <name type="scientific">Thermobifida halotolerans</name>
    <dbReference type="NCBI Taxonomy" id="483545"/>
    <lineage>
        <taxon>Bacteria</taxon>
        <taxon>Bacillati</taxon>
        <taxon>Actinomycetota</taxon>
        <taxon>Actinomycetes</taxon>
        <taxon>Streptosporangiales</taxon>
        <taxon>Nocardiopsidaceae</taxon>
        <taxon>Thermobifida</taxon>
    </lineage>
</organism>
<dbReference type="GO" id="GO:0004601">
    <property type="term" value="F:peroxidase activity"/>
    <property type="evidence" value="ECO:0007669"/>
    <property type="project" value="UniProtKB-KW"/>
</dbReference>
<evidence type="ECO:0000313" key="16">
    <source>
        <dbReference type="Proteomes" id="UP000265719"/>
    </source>
</evidence>
<evidence type="ECO:0000256" key="9">
    <source>
        <dbReference type="ARBA" id="ARBA00065226"/>
    </source>
</evidence>
<evidence type="ECO:0000256" key="5">
    <source>
        <dbReference type="ARBA" id="ARBA00032824"/>
    </source>
</evidence>
<dbReference type="RefSeq" id="WP_068692819.1">
    <property type="nucleotide sequence ID" value="NZ_CP063196.1"/>
</dbReference>
<dbReference type="InterPro" id="IPR013766">
    <property type="entry name" value="Thioredoxin_domain"/>
</dbReference>
<comment type="subunit">
    <text evidence="9">Homodimer. Forms both dimers and octamers; a tightly-associated dimer and a ring-like octamer.</text>
</comment>
<sequence length="153" mass="17223">MSIEVGQYAPDFELADQHGQTVRLSDFRGRARVAAVFYPLAFSGICEDELRQLRDSAEEFAERDVQLLGISVDSMFAHRIWADQEGVDFPLLSDFWPHGAVAQAYGVFDDARGVALRGSFLVDTEGVVRWKIVNPISRGRDLDDYRKALVELD</sequence>
<dbReference type="Pfam" id="PF00578">
    <property type="entry name" value="AhpC-TSA"/>
    <property type="match status" value="1"/>
</dbReference>
<dbReference type="InterPro" id="IPR000866">
    <property type="entry name" value="AhpC/TSA"/>
</dbReference>
<dbReference type="FunFam" id="3.40.30.10:FF:000118">
    <property type="entry name" value="Peroxiredoxin AhpE"/>
    <property type="match status" value="1"/>
</dbReference>
<comment type="function">
    <text evidence="7">Thiol-specific peroxidase that catalyzes the reduction of hydrogen peroxide and organic hydroperoxides to water and alcohols, respectively. Plays a role in cell protection against oxidative stress by detoxifying peroxides. May represent an important antioxidant defense against cytotoxic peroxides, especially peroxynitrite, which can be formed by activated macrophages during infection.</text>
</comment>
<dbReference type="EMBL" id="CP063196">
    <property type="protein sequence ID" value="UOE21764.1"/>
    <property type="molecule type" value="Genomic_DNA"/>
</dbReference>
<keyword evidence="1" id="KW-0575">Peroxidase</keyword>
<dbReference type="InterPro" id="IPR050455">
    <property type="entry name" value="Tpx_Peroxidase_subfamily"/>
</dbReference>
<keyword evidence="4" id="KW-0676">Redox-active center</keyword>
<evidence type="ECO:0000256" key="8">
    <source>
        <dbReference type="ARBA" id="ARBA00060973"/>
    </source>
</evidence>
<dbReference type="OrthoDB" id="9812811at2"/>
<evidence type="ECO:0000256" key="6">
    <source>
        <dbReference type="ARBA" id="ARBA00052774"/>
    </source>
</evidence>
<evidence type="ECO:0000256" key="12">
    <source>
        <dbReference type="ARBA" id="ARBA00082991"/>
    </source>
</evidence>
<dbReference type="Proteomes" id="UP000265719">
    <property type="component" value="Chromosome"/>
</dbReference>
<keyword evidence="2" id="KW-0049">Antioxidant</keyword>
<dbReference type="SUPFAM" id="SSF52833">
    <property type="entry name" value="Thioredoxin-like"/>
    <property type="match status" value="1"/>
</dbReference>
<dbReference type="PANTHER" id="PTHR43110:SF1">
    <property type="entry name" value="THIOL PEROXIDASE"/>
    <property type="match status" value="1"/>
</dbReference>
<evidence type="ECO:0000256" key="2">
    <source>
        <dbReference type="ARBA" id="ARBA00022862"/>
    </source>
</evidence>
<feature type="domain" description="Thioredoxin" evidence="14">
    <location>
        <begin position="3"/>
        <end position="153"/>
    </location>
</feature>
<evidence type="ECO:0000259" key="14">
    <source>
        <dbReference type="PROSITE" id="PS51352"/>
    </source>
</evidence>
<keyword evidence="3" id="KW-0560">Oxidoreductase</keyword>
<gene>
    <name evidence="15" type="ORF">NI17_012075</name>
</gene>
<reference evidence="15" key="1">
    <citation type="submission" date="2020-10" db="EMBL/GenBank/DDBJ databases">
        <title>De novo genome project of the cellulose decomposer Thermobifida halotolerans type strain.</title>
        <authorList>
            <person name="Nagy I."/>
            <person name="Horvath B."/>
            <person name="Kukolya J."/>
            <person name="Nagy I."/>
            <person name="Orsini M."/>
        </authorList>
    </citation>
    <scope>NUCLEOTIDE SEQUENCE</scope>
    <source>
        <strain evidence="15">DSM 44931</strain>
    </source>
</reference>
<dbReference type="InterPro" id="IPR036249">
    <property type="entry name" value="Thioredoxin-like_sf"/>
</dbReference>
<accession>A0A399G3R3</accession>
<dbReference type="AlphaFoldDB" id="A0A399G3R3"/>
<evidence type="ECO:0000256" key="13">
    <source>
        <dbReference type="ARBA" id="ARBA00083736"/>
    </source>
</evidence>
<evidence type="ECO:0000256" key="4">
    <source>
        <dbReference type="ARBA" id="ARBA00023284"/>
    </source>
</evidence>
<protein>
    <recommendedName>
        <fullName evidence="11">Alkyl hydroperoxide reductase E</fullName>
        <ecNumber evidence="10">1.11.1.29</ecNumber>
    </recommendedName>
    <alternativeName>
        <fullName evidence="12">Mycoredoxin-dependent peroxiredoxin</fullName>
    </alternativeName>
    <alternativeName>
        <fullName evidence="13">Peroxiredoxin AhpE</fullName>
    </alternativeName>
    <alternativeName>
        <fullName evidence="5">Thioredoxin peroxidase</fullName>
    </alternativeName>
</protein>
<comment type="similarity">
    <text evidence="8">Belongs to the peroxiredoxin family. AhpE subfamily.</text>
</comment>
<dbReference type="InterPro" id="IPR024706">
    <property type="entry name" value="Peroxiredoxin_AhpC-typ"/>
</dbReference>
<dbReference type="CDD" id="cd03018">
    <property type="entry name" value="PRX_AhpE_like"/>
    <property type="match status" value="1"/>
</dbReference>
<dbReference type="PROSITE" id="PS51352">
    <property type="entry name" value="THIOREDOXIN_2"/>
    <property type="match status" value="1"/>
</dbReference>
<name>A0A399G3R3_9ACTN</name>
<keyword evidence="16" id="KW-1185">Reference proteome</keyword>
<evidence type="ECO:0000256" key="1">
    <source>
        <dbReference type="ARBA" id="ARBA00022559"/>
    </source>
</evidence>
<evidence type="ECO:0000256" key="10">
    <source>
        <dbReference type="ARBA" id="ARBA00067009"/>
    </source>
</evidence>
<comment type="catalytic activity">
    <reaction evidence="6">
        <text>[mycoredoxin]-L-dithiol + a hydroperoxide = [mycoredoxin]-L-disulfide + an alcohol + H2O</text>
        <dbReference type="Rhea" id="RHEA:62640"/>
        <dbReference type="Rhea" id="RHEA-COMP:16137"/>
        <dbReference type="Rhea" id="RHEA-COMP:16138"/>
        <dbReference type="ChEBI" id="CHEBI:15377"/>
        <dbReference type="ChEBI" id="CHEBI:29950"/>
        <dbReference type="ChEBI" id="CHEBI:30879"/>
        <dbReference type="ChEBI" id="CHEBI:35924"/>
        <dbReference type="ChEBI" id="CHEBI:50058"/>
        <dbReference type="EC" id="1.11.1.29"/>
    </reaction>
</comment>
<evidence type="ECO:0000256" key="11">
    <source>
        <dbReference type="ARBA" id="ARBA00068979"/>
    </source>
</evidence>
<dbReference type="Gene3D" id="3.40.30.10">
    <property type="entry name" value="Glutaredoxin"/>
    <property type="match status" value="1"/>
</dbReference>
<evidence type="ECO:0000256" key="7">
    <source>
        <dbReference type="ARBA" id="ARBA00056930"/>
    </source>
</evidence>
<evidence type="ECO:0000313" key="15">
    <source>
        <dbReference type="EMBL" id="UOE21764.1"/>
    </source>
</evidence>
<dbReference type="PANTHER" id="PTHR43110">
    <property type="entry name" value="THIOL PEROXIDASE"/>
    <property type="match status" value="1"/>
</dbReference>
<proteinExistence type="inferred from homology"/>